<name>A0CF21_PARTE</name>
<evidence type="ECO:0008006" key="4">
    <source>
        <dbReference type="Google" id="ProtNLM"/>
    </source>
</evidence>
<protein>
    <recommendedName>
        <fullName evidence="4">Transmembrane protein</fullName>
    </recommendedName>
</protein>
<dbReference type="HOGENOM" id="CLU_482748_0_0_1"/>
<dbReference type="OrthoDB" id="303113at2759"/>
<feature type="transmembrane region" description="Helical" evidence="1">
    <location>
        <begin position="160"/>
        <end position="180"/>
    </location>
</feature>
<evidence type="ECO:0000313" key="2">
    <source>
        <dbReference type="EMBL" id="CAK69388.1"/>
    </source>
</evidence>
<proteinExistence type="predicted"/>
<feature type="transmembrane region" description="Helical" evidence="1">
    <location>
        <begin position="55"/>
        <end position="73"/>
    </location>
</feature>
<dbReference type="KEGG" id="ptm:GSPATT00037827001"/>
<keyword evidence="1" id="KW-0812">Transmembrane</keyword>
<reference evidence="2 3" key="1">
    <citation type="journal article" date="2006" name="Nature">
        <title>Global trends of whole-genome duplications revealed by the ciliate Paramecium tetraurelia.</title>
        <authorList>
            <consortium name="Genoscope"/>
            <person name="Aury J.-M."/>
            <person name="Jaillon O."/>
            <person name="Duret L."/>
            <person name="Noel B."/>
            <person name="Jubin C."/>
            <person name="Porcel B.M."/>
            <person name="Segurens B."/>
            <person name="Daubin V."/>
            <person name="Anthouard V."/>
            <person name="Aiach N."/>
            <person name="Arnaiz O."/>
            <person name="Billaut A."/>
            <person name="Beisson J."/>
            <person name="Blanc I."/>
            <person name="Bouhouche K."/>
            <person name="Camara F."/>
            <person name="Duharcourt S."/>
            <person name="Guigo R."/>
            <person name="Gogendeau D."/>
            <person name="Katinka M."/>
            <person name="Keller A.-M."/>
            <person name="Kissmehl R."/>
            <person name="Klotz C."/>
            <person name="Koll F."/>
            <person name="Le Moue A."/>
            <person name="Lepere C."/>
            <person name="Malinsky S."/>
            <person name="Nowacki M."/>
            <person name="Nowak J.K."/>
            <person name="Plattner H."/>
            <person name="Poulain J."/>
            <person name="Ruiz F."/>
            <person name="Serrano V."/>
            <person name="Zagulski M."/>
            <person name="Dessen P."/>
            <person name="Betermier M."/>
            <person name="Weissenbach J."/>
            <person name="Scarpelli C."/>
            <person name="Schachter V."/>
            <person name="Sperling L."/>
            <person name="Meyer E."/>
            <person name="Cohen J."/>
            <person name="Wincker P."/>
        </authorList>
    </citation>
    <scope>NUCLEOTIDE SEQUENCE [LARGE SCALE GENOMIC DNA]</scope>
    <source>
        <strain evidence="2 3">Stock d4-2</strain>
    </source>
</reference>
<feature type="transmembrane region" description="Helical" evidence="1">
    <location>
        <begin position="80"/>
        <end position="99"/>
    </location>
</feature>
<dbReference type="GeneID" id="5022570"/>
<keyword evidence="3" id="KW-1185">Reference proteome</keyword>
<keyword evidence="1" id="KW-0472">Membrane</keyword>
<keyword evidence="1" id="KW-1133">Transmembrane helix</keyword>
<dbReference type="EMBL" id="CT868068">
    <property type="protein sequence ID" value="CAK69388.1"/>
    <property type="molecule type" value="Genomic_DNA"/>
</dbReference>
<sequence>MLNKYTLNFLYKDQSDKYLQQNSPKIIKEHLNFTVYALTFAILNMVQFILAQSVYYSILAGFSCFLIVGLQKLITHKPYLINYVISFYQFYVLFIVEVNKIMDSSNKTNQLFNWSYGYQTCFMHFCLYLQGTDMMVSTSVLLITTTIHVLLLPFDEIYSIAHILSFFFMMICMVAVKYNYERKKKEEFFYSFQQEQWEWIIRKAISNTIILIRYDQKQDQIRLVKQSIRSQQTHGINGCYDLRQFLRNVKQYLLYLQLIFANSTYQHPSCDQANNLEQYVRNMLMEKKTNFLDKQDKQKYFIDQINKIFYKVKLTKCILNNEVQCLLILDKIQIPDQKGQGMLIIFLQELSKNVSQLIKDQFYCSAFQSNLNKSQSIKKQIDNLDKRILNYAYLQMTLFNLSFLTQEYKYDVKSRINNQDLIAQLQSIFKNKIKISCEIAFKCNPQIFISVILCCCKFVHYTENYLPNFQIDFLSTDNEMIEINLIFCLKQPSKVASSYSILAANWASSNKRQFNQKCLFEACINRLCFLQSFYELPKLLLFDVSTIQILMSQFCTLNHFIIQQNEHTLKFACTFSKLY</sequence>
<dbReference type="AlphaFoldDB" id="A0CF21"/>
<feature type="transmembrane region" description="Helical" evidence="1">
    <location>
        <begin position="136"/>
        <end position="154"/>
    </location>
</feature>
<dbReference type="RefSeq" id="XP_001436785.1">
    <property type="nucleotide sequence ID" value="XM_001436748.1"/>
</dbReference>
<gene>
    <name evidence="2" type="ORF">GSPATT00037827001</name>
</gene>
<accession>A0CF21</accession>
<dbReference type="Proteomes" id="UP000000600">
    <property type="component" value="Unassembled WGS sequence"/>
</dbReference>
<evidence type="ECO:0000313" key="3">
    <source>
        <dbReference type="Proteomes" id="UP000000600"/>
    </source>
</evidence>
<evidence type="ECO:0000256" key="1">
    <source>
        <dbReference type="SAM" id="Phobius"/>
    </source>
</evidence>
<dbReference type="OMA" id="SILAANW"/>
<organism evidence="2 3">
    <name type="scientific">Paramecium tetraurelia</name>
    <dbReference type="NCBI Taxonomy" id="5888"/>
    <lineage>
        <taxon>Eukaryota</taxon>
        <taxon>Sar</taxon>
        <taxon>Alveolata</taxon>
        <taxon>Ciliophora</taxon>
        <taxon>Intramacronucleata</taxon>
        <taxon>Oligohymenophorea</taxon>
        <taxon>Peniculida</taxon>
        <taxon>Parameciidae</taxon>
        <taxon>Paramecium</taxon>
    </lineage>
</organism>
<feature type="transmembrane region" description="Helical" evidence="1">
    <location>
        <begin position="111"/>
        <end position="129"/>
    </location>
</feature>
<dbReference type="InParanoid" id="A0CF21"/>